<comment type="function">
    <text evidence="12">Catalyzes the phosphorolytic breakdown of the N-glycosidic bond in the beta-(deoxy)ribonucleoside molecules, with the formation of the corresponding free purine bases and pentose-1-phosphate. Preferentially acts on 6-oxopurine nucleosides including inosine and guanosine.</text>
</comment>
<dbReference type="Gene3D" id="3.40.50.1580">
    <property type="entry name" value="Nucleoside phosphorylase domain"/>
    <property type="match status" value="1"/>
</dbReference>
<comment type="catalytic activity">
    <reaction evidence="8 13">
        <text>inosine + phosphate = alpha-D-ribose 1-phosphate + hypoxanthine</text>
        <dbReference type="Rhea" id="RHEA:27646"/>
        <dbReference type="ChEBI" id="CHEBI:17368"/>
        <dbReference type="ChEBI" id="CHEBI:17596"/>
        <dbReference type="ChEBI" id="CHEBI:43474"/>
        <dbReference type="ChEBI" id="CHEBI:57720"/>
        <dbReference type="EC" id="2.4.2.1"/>
    </reaction>
</comment>
<feature type="binding site" evidence="14">
    <location>
        <position position="16"/>
    </location>
    <ligand>
        <name>phosphate</name>
        <dbReference type="ChEBI" id="CHEBI:43474"/>
    </ligand>
</feature>
<evidence type="ECO:0000256" key="2">
    <source>
        <dbReference type="ARBA" id="ARBA00006751"/>
    </source>
</evidence>
<evidence type="ECO:0000313" key="16">
    <source>
        <dbReference type="Ensembl" id="ENSCSEP00000000290.1"/>
    </source>
</evidence>
<feature type="binding site" evidence="14">
    <location>
        <position position="183"/>
    </location>
    <ligand>
        <name>a purine D-ribonucleoside</name>
        <dbReference type="ChEBI" id="CHEBI:142355"/>
    </ligand>
</feature>
<dbReference type="NCBIfam" id="NF006054">
    <property type="entry name" value="PRK08202.1"/>
    <property type="match status" value="1"/>
</dbReference>
<organism evidence="16 17">
    <name type="scientific">Cynoglossus semilaevis</name>
    <name type="common">Tongue sole</name>
    <dbReference type="NCBI Taxonomy" id="244447"/>
    <lineage>
        <taxon>Eukaryota</taxon>
        <taxon>Metazoa</taxon>
        <taxon>Chordata</taxon>
        <taxon>Craniata</taxon>
        <taxon>Vertebrata</taxon>
        <taxon>Euteleostomi</taxon>
        <taxon>Actinopterygii</taxon>
        <taxon>Neopterygii</taxon>
        <taxon>Teleostei</taxon>
        <taxon>Neoteleostei</taxon>
        <taxon>Acanthomorphata</taxon>
        <taxon>Carangaria</taxon>
        <taxon>Pleuronectiformes</taxon>
        <taxon>Pleuronectoidei</taxon>
        <taxon>Cynoglossidae</taxon>
        <taxon>Cynoglossinae</taxon>
        <taxon>Cynoglossus</taxon>
    </lineage>
</organism>
<dbReference type="InterPro" id="IPR011270">
    <property type="entry name" value="Pur_Nuc_Pase_Ino/Guo-sp"/>
</dbReference>
<feature type="binding site" evidence="14">
    <location>
        <position position="202"/>
    </location>
    <ligand>
        <name>phosphate</name>
        <dbReference type="ChEBI" id="CHEBI:43474"/>
    </ligand>
</feature>
<evidence type="ECO:0000256" key="14">
    <source>
        <dbReference type="PIRSR" id="PIRSR000477-2"/>
    </source>
</evidence>
<dbReference type="GeneTree" id="ENSGT00950000182991"/>
<evidence type="ECO:0000256" key="6">
    <source>
        <dbReference type="ARBA" id="ARBA00022679"/>
    </source>
</evidence>
<dbReference type="FunFam" id="3.40.50.1580:FF:000004">
    <property type="entry name" value="Purine nucleoside phosphorylase"/>
    <property type="match status" value="1"/>
</dbReference>
<dbReference type="AlphaFoldDB" id="A0A3P8UJ31"/>
<dbReference type="UniPathway" id="UPA00606"/>
<dbReference type="Proteomes" id="UP000265120">
    <property type="component" value="Chromosome 1"/>
</dbReference>
<keyword evidence="7" id="KW-0660">Purine salvage</keyword>
<reference evidence="16" key="2">
    <citation type="submission" date="2025-08" db="UniProtKB">
        <authorList>
            <consortium name="Ensembl"/>
        </authorList>
    </citation>
    <scope>IDENTIFICATION</scope>
</reference>
<sequence>MAQTDIRPRIGIVCGSGLGGLANLLKDQVVFNYRDIPNFPQSTVHGHAGRLVFGTLKGRPCVCMQGRFHLYEGYPIQKVSRKMPSMLYHQRHLILTNAAGGLNQDFKVGDIMIMKDHINMPGFAGNNPLSGPNDERFGTRFPCMSDAYDRELQQLAMEVGQELGYGDFLREGVYCVLSGPSFETIAECRMLHRLGADAVGMSTVHEVIVARHCGMRVFALSLITNQAVMDYDSEEKANHEEVLQTGKQRSEQLERLVSTLVTRIEHNNIYA</sequence>
<reference evidence="16 17" key="1">
    <citation type="journal article" date="2014" name="Nat. Genet.">
        <title>Whole-genome sequence of a flatfish provides insights into ZW sex chromosome evolution and adaptation to a benthic lifestyle.</title>
        <authorList>
            <person name="Chen S."/>
            <person name="Zhang G."/>
            <person name="Shao C."/>
            <person name="Huang Q."/>
            <person name="Liu G."/>
            <person name="Zhang P."/>
            <person name="Song W."/>
            <person name="An N."/>
            <person name="Chalopin D."/>
            <person name="Volff J.N."/>
            <person name="Hong Y."/>
            <person name="Li Q."/>
            <person name="Sha Z."/>
            <person name="Zhou H."/>
            <person name="Xie M."/>
            <person name="Yu Q."/>
            <person name="Liu Y."/>
            <person name="Xiang H."/>
            <person name="Wang N."/>
            <person name="Wu K."/>
            <person name="Yang C."/>
            <person name="Zhou Q."/>
            <person name="Liao X."/>
            <person name="Yang L."/>
            <person name="Hu Q."/>
            <person name="Zhang J."/>
            <person name="Meng L."/>
            <person name="Jin L."/>
            <person name="Tian Y."/>
            <person name="Lian J."/>
            <person name="Yang J."/>
            <person name="Miao G."/>
            <person name="Liu S."/>
            <person name="Liang Z."/>
            <person name="Yan F."/>
            <person name="Li Y."/>
            <person name="Sun B."/>
            <person name="Zhang H."/>
            <person name="Zhang J."/>
            <person name="Zhu Y."/>
            <person name="Du M."/>
            <person name="Zhao Y."/>
            <person name="Schartl M."/>
            <person name="Tang Q."/>
            <person name="Wang J."/>
        </authorList>
    </citation>
    <scope>NUCLEOTIDE SEQUENCE</scope>
</reference>
<dbReference type="GO" id="GO:0005737">
    <property type="term" value="C:cytoplasm"/>
    <property type="evidence" value="ECO:0007669"/>
    <property type="project" value="TreeGrafter"/>
</dbReference>
<dbReference type="PANTHER" id="PTHR11904">
    <property type="entry name" value="METHYLTHIOADENOSINE/PURINE NUCLEOSIDE PHOSPHORYLASE"/>
    <property type="match status" value="1"/>
</dbReference>
<evidence type="ECO:0000259" key="15">
    <source>
        <dbReference type="Pfam" id="PF01048"/>
    </source>
</evidence>
<dbReference type="PIRSF" id="PIRSF000477">
    <property type="entry name" value="PurNPase"/>
    <property type="match status" value="1"/>
</dbReference>
<dbReference type="NCBIfam" id="TIGR01697">
    <property type="entry name" value="PNPH-PUNA-XAPA"/>
    <property type="match status" value="1"/>
</dbReference>
<comment type="catalytic activity">
    <reaction evidence="11 13">
        <text>guanosine + phosphate = alpha-D-ribose 1-phosphate + guanine</text>
        <dbReference type="Rhea" id="RHEA:13233"/>
        <dbReference type="ChEBI" id="CHEBI:16235"/>
        <dbReference type="ChEBI" id="CHEBI:16750"/>
        <dbReference type="ChEBI" id="CHEBI:43474"/>
        <dbReference type="ChEBI" id="CHEBI:57720"/>
        <dbReference type="EC" id="2.4.2.1"/>
    </reaction>
</comment>
<evidence type="ECO:0000256" key="1">
    <source>
        <dbReference type="ARBA" id="ARBA00005058"/>
    </source>
</evidence>
<name>A0A3P8UJ31_CYNSE</name>
<feature type="binding site" evidence="14">
    <location>
        <position position="225"/>
    </location>
    <ligand>
        <name>a purine D-ribonucleoside</name>
        <dbReference type="ChEBI" id="CHEBI:142355"/>
    </ligand>
</feature>
<feature type="domain" description="Nucleoside phosphorylase" evidence="15">
    <location>
        <begin position="9"/>
        <end position="261"/>
    </location>
</feature>
<evidence type="ECO:0000256" key="8">
    <source>
        <dbReference type="ARBA" id="ARBA00023918"/>
    </source>
</evidence>
<proteinExistence type="inferred from homology"/>
<comment type="pathway">
    <text evidence="1 13">Purine metabolism; purine nucleoside salvage.</text>
</comment>
<comment type="catalytic activity">
    <reaction evidence="9 13">
        <text>2'-deoxyguanosine + phosphate = 2-deoxy-alpha-D-ribose 1-phosphate + guanine</text>
        <dbReference type="Rhea" id="RHEA:27738"/>
        <dbReference type="ChEBI" id="CHEBI:16235"/>
        <dbReference type="ChEBI" id="CHEBI:17172"/>
        <dbReference type="ChEBI" id="CHEBI:43474"/>
        <dbReference type="ChEBI" id="CHEBI:57259"/>
        <dbReference type="EC" id="2.4.2.1"/>
    </reaction>
</comment>
<comment type="similarity">
    <text evidence="2 13">Belongs to the PNP/MTAP phosphorylase family.</text>
</comment>
<keyword evidence="6 13" id="KW-0808">Transferase</keyword>
<evidence type="ECO:0000313" key="17">
    <source>
        <dbReference type="Proteomes" id="UP000265120"/>
    </source>
</evidence>
<dbReference type="InterPro" id="IPR000845">
    <property type="entry name" value="Nucleoside_phosphorylase_d"/>
</dbReference>
<reference evidence="16" key="3">
    <citation type="submission" date="2025-09" db="UniProtKB">
        <authorList>
            <consortium name="Ensembl"/>
        </authorList>
    </citation>
    <scope>IDENTIFICATION</scope>
</reference>
<evidence type="ECO:0000256" key="5">
    <source>
        <dbReference type="ARBA" id="ARBA00022676"/>
    </source>
</evidence>
<dbReference type="GO" id="GO:0006166">
    <property type="term" value="P:purine ribonucleoside salvage"/>
    <property type="evidence" value="ECO:0007669"/>
    <property type="project" value="UniProtKB-KW"/>
</dbReference>
<feature type="binding site" evidence="14">
    <location>
        <position position="47"/>
    </location>
    <ligand>
        <name>phosphate</name>
        <dbReference type="ChEBI" id="CHEBI:43474"/>
    </ligand>
</feature>
<evidence type="ECO:0000256" key="7">
    <source>
        <dbReference type="ARBA" id="ARBA00022726"/>
    </source>
</evidence>
<feature type="binding site" evidence="14">
    <location>
        <position position="98"/>
    </location>
    <ligand>
        <name>phosphate</name>
        <dbReference type="ChEBI" id="CHEBI:43474"/>
    </ligand>
</feature>
<evidence type="ECO:0000256" key="13">
    <source>
        <dbReference type="PIRNR" id="PIRNR000477"/>
    </source>
</evidence>
<evidence type="ECO:0000256" key="4">
    <source>
        <dbReference type="ARBA" id="ARBA00013834"/>
    </source>
</evidence>
<comment type="catalytic activity">
    <reaction evidence="10 13">
        <text>2'-deoxyinosine + phosphate = 2-deoxy-alpha-D-ribose 1-phosphate + hypoxanthine</text>
        <dbReference type="Rhea" id="RHEA:27750"/>
        <dbReference type="ChEBI" id="CHEBI:17368"/>
        <dbReference type="ChEBI" id="CHEBI:28997"/>
        <dbReference type="ChEBI" id="CHEBI:43474"/>
        <dbReference type="ChEBI" id="CHEBI:57259"/>
        <dbReference type="EC" id="2.4.2.1"/>
    </reaction>
</comment>
<dbReference type="InterPro" id="IPR011268">
    <property type="entry name" value="Purine_phosphorylase"/>
</dbReference>
<dbReference type="InterPro" id="IPR035994">
    <property type="entry name" value="Nucleoside_phosphorylase_sf"/>
</dbReference>
<dbReference type="GO" id="GO:0004731">
    <property type="term" value="F:purine-nucleoside phosphorylase activity"/>
    <property type="evidence" value="ECO:0007669"/>
    <property type="project" value="UniProtKB-EC"/>
</dbReference>
<comment type="function">
    <text evidence="13">The purine nucleoside phosphorylases catalyze the phosphorolytic breakdown of the N-glycosidic bond in the beta-(deoxy)ribonucleoside molecules, with the formation of the corresponding free purine bases and pentose-1-phosphate.</text>
</comment>
<feature type="binding site" evidence="14">
    <location>
        <begin position="67"/>
        <end position="69"/>
    </location>
    <ligand>
        <name>phosphate</name>
        <dbReference type="ChEBI" id="CHEBI:43474"/>
    </ligand>
</feature>
<evidence type="ECO:0000256" key="11">
    <source>
        <dbReference type="ARBA" id="ARBA00023970"/>
    </source>
</evidence>
<dbReference type="CDD" id="cd09009">
    <property type="entry name" value="PNP-EcPNPII_like"/>
    <property type="match status" value="1"/>
</dbReference>
<accession>A0A3P8UJ31</accession>
<evidence type="ECO:0000256" key="9">
    <source>
        <dbReference type="ARBA" id="ARBA00023929"/>
    </source>
</evidence>
<dbReference type="PANTHER" id="PTHR11904:SF12">
    <property type="entry name" value="PURINE NUCLEOSIDE PHOSPHORYLASE"/>
    <property type="match status" value="1"/>
</dbReference>
<dbReference type="Pfam" id="PF01048">
    <property type="entry name" value="PNP_UDP_1"/>
    <property type="match status" value="1"/>
</dbReference>
<evidence type="ECO:0000256" key="12">
    <source>
        <dbReference type="ARBA" id="ARBA00054498"/>
    </source>
</evidence>
<evidence type="ECO:0000256" key="10">
    <source>
        <dbReference type="ARBA" id="ARBA00023950"/>
    </source>
</evidence>
<protein>
    <recommendedName>
        <fullName evidence="4 13">Purine nucleoside phosphorylase</fullName>
        <ecNumber evidence="3 13">2.4.2.1</ecNumber>
    </recommendedName>
    <alternativeName>
        <fullName evidence="13">Inosine-guanosine phosphorylase</fullName>
    </alternativeName>
</protein>
<evidence type="ECO:0000256" key="3">
    <source>
        <dbReference type="ARBA" id="ARBA00011886"/>
    </source>
</evidence>
<dbReference type="EC" id="2.4.2.1" evidence="3 13"/>
<dbReference type="SUPFAM" id="SSF53167">
    <property type="entry name" value="Purine and uridine phosphorylases"/>
    <property type="match status" value="1"/>
</dbReference>
<dbReference type="GO" id="GO:0047975">
    <property type="term" value="F:guanosine phosphorylase activity"/>
    <property type="evidence" value="ECO:0007669"/>
    <property type="project" value="RHEA"/>
</dbReference>
<keyword evidence="17" id="KW-1185">Reference proteome</keyword>
<dbReference type="Ensembl" id="ENSCSET00000000314.1">
    <property type="protein sequence ID" value="ENSCSEP00000000290.1"/>
    <property type="gene ID" value="ENSCSEG00000000218.1"/>
</dbReference>
<keyword evidence="5 13" id="KW-0328">Glycosyltransferase</keyword>
<dbReference type="NCBIfam" id="TIGR01700">
    <property type="entry name" value="PNPH"/>
    <property type="match status" value="1"/>
</dbReference>